<organism evidence="1 2">
    <name type="scientific">Trueperella abortisuis</name>
    <dbReference type="NCBI Taxonomy" id="445930"/>
    <lineage>
        <taxon>Bacteria</taxon>
        <taxon>Bacillati</taxon>
        <taxon>Actinomycetota</taxon>
        <taxon>Actinomycetes</taxon>
        <taxon>Actinomycetales</taxon>
        <taxon>Actinomycetaceae</taxon>
        <taxon>Trueperella</taxon>
    </lineage>
</organism>
<dbReference type="EMBL" id="JAUSQL010000001">
    <property type="protein sequence ID" value="MDP9832618.1"/>
    <property type="molecule type" value="Genomic_DNA"/>
</dbReference>
<accession>A0ABT9PIS5</accession>
<gene>
    <name evidence="1" type="ORF">J2S45_001297</name>
</gene>
<comment type="caution">
    <text evidence="1">The sequence shown here is derived from an EMBL/GenBank/DDBJ whole genome shotgun (WGS) entry which is preliminary data.</text>
</comment>
<dbReference type="Proteomes" id="UP001230145">
    <property type="component" value="Unassembled WGS sequence"/>
</dbReference>
<name>A0ABT9PIS5_9ACTO</name>
<dbReference type="RefSeq" id="WP_307634895.1">
    <property type="nucleotide sequence ID" value="NZ_JAUSQL010000001.1"/>
</dbReference>
<evidence type="ECO:0000313" key="2">
    <source>
        <dbReference type="Proteomes" id="UP001230145"/>
    </source>
</evidence>
<proteinExistence type="predicted"/>
<sequence length="100" mass="11641">MTDMWHVIIDFIARPNLTEDEIDTVLDTISEFYYWHDADRKTPTTAIFYVDAPTADEASLRGRGLFDQTFTNHEVEIVATETIRHEDAIARYEAEIQSSW</sequence>
<protein>
    <submittedName>
        <fullName evidence="1">Uncharacterized protein</fullName>
    </submittedName>
</protein>
<keyword evidence="2" id="KW-1185">Reference proteome</keyword>
<evidence type="ECO:0000313" key="1">
    <source>
        <dbReference type="EMBL" id="MDP9832618.1"/>
    </source>
</evidence>
<reference evidence="1 2" key="1">
    <citation type="submission" date="2023-07" db="EMBL/GenBank/DDBJ databases">
        <title>Sequencing the genomes of 1000 actinobacteria strains.</title>
        <authorList>
            <person name="Klenk H.-P."/>
        </authorList>
    </citation>
    <scope>NUCLEOTIDE SEQUENCE [LARGE SCALE GENOMIC DNA]</scope>
    <source>
        <strain evidence="1 2">DSM 19515</strain>
    </source>
</reference>